<organism evidence="1 2">
    <name type="scientific">Xanthomarina gelatinilytica</name>
    <dbReference type="NCBI Taxonomy" id="1137281"/>
    <lineage>
        <taxon>Bacteria</taxon>
        <taxon>Pseudomonadati</taxon>
        <taxon>Bacteroidota</taxon>
        <taxon>Flavobacteriia</taxon>
        <taxon>Flavobacteriales</taxon>
        <taxon>Flavobacteriaceae</taxon>
        <taxon>Xanthomarina</taxon>
    </lineage>
</organism>
<dbReference type="EMBL" id="DPRK01000077">
    <property type="protein sequence ID" value="HCY80908.1"/>
    <property type="molecule type" value="Genomic_DNA"/>
</dbReference>
<name>A0A3D6BPH6_9FLAO</name>
<proteinExistence type="predicted"/>
<feature type="non-terminal residue" evidence="1">
    <location>
        <position position="1"/>
    </location>
</feature>
<protein>
    <submittedName>
        <fullName evidence="1">Asparagine synthase</fullName>
    </submittedName>
</protein>
<dbReference type="Proteomes" id="UP000263268">
    <property type="component" value="Unassembled WGS sequence"/>
</dbReference>
<evidence type="ECO:0000313" key="1">
    <source>
        <dbReference type="EMBL" id="HCY80908.1"/>
    </source>
</evidence>
<dbReference type="AlphaFoldDB" id="A0A3D6BPH6"/>
<sequence>ELQFLGDANEKHLKHYLFDAHFNQWIPEFIIKEVYQDFKQGDAVGSSHAVSMLLTLSLWYQQNFKNS</sequence>
<gene>
    <name evidence="1" type="ORF">DHV22_04510</name>
</gene>
<evidence type="ECO:0000313" key="2">
    <source>
        <dbReference type="Proteomes" id="UP000263268"/>
    </source>
</evidence>
<reference evidence="1 2" key="1">
    <citation type="journal article" date="2018" name="Nat. Biotechnol.">
        <title>A standardized bacterial taxonomy based on genome phylogeny substantially revises the tree of life.</title>
        <authorList>
            <person name="Parks D.H."/>
            <person name="Chuvochina M."/>
            <person name="Waite D.W."/>
            <person name="Rinke C."/>
            <person name="Skarshewski A."/>
            <person name="Chaumeil P.A."/>
            <person name="Hugenholtz P."/>
        </authorList>
    </citation>
    <scope>NUCLEOTIDE SEQUENCE [LARGE SCALE GENOMIC DNA]</scope>
    <source>
        <strain evidence="1">UBA10227</strain>
    </source>
</reference>
<comment type="caution">
    <text evidence="1">The sequence shown here is derived from an EMBL/GenBank/DDBJ whole genome shotgun (WGS) entry which is preliminary data.</text>
</comment>
<accession>A0A3D6BPH6</accession>